<dbReference type="HOGENOM" id="CLU_2289735_0_0_6"/>
<dbReference type="KEGG" id="sry:M621_05555"/>
<evidence type="ECO:0000313" key="2">
    <source>
        <dbReference type="EMBL" id="AGP46845.1"/>
    </source>
</evidence>
<organism evidence="2 3">
    <name type="scientific">Serratia plymuthica S13</name>
    <dbReference type="NCBI Taxonomy" id="1348660"/>
    <lineage>
        <taxon>Bacteria</taxon>
        <taxon>Pseudomonadati</taxon>
        <taxon>Pseudomonadota</taxon>
        <taxon>Gammaproteobacteria</taxon>
        <taxon>Enterobacterales</taxon>
        <taxon>Yersiniaceae</taxon>
        <taxon>Serratia</taxon>
    </lineage>
</organism>
<sequence length="101" mass="10867">MHGNLSALAQGQVPSPPLQADGYGTQRHPLEGKPAASGNRQPLEYTVKIAASDLPPHGAEAMARTVQGQQMVFFRQEIDRIVEPACTTQLTIIPRHMPADG</sequence>
<dbReference type="AlphaFoldDB" id="S4YR95"/>
<reference evidence="2 3" key="1">
    <citation type="journal article" date="2013" name="Genome Announc.">
        <title>Genome Sequence of Serratia plymuthica Strain S13, an Endophyte with Germination- and Plant-Growth-Promoting Activity from the Flower of Styrian Oil Pumpkin.</title>
        <authorList>
            <person name="Muller H."/>
            <person name="Furnkranz M."/>
            <person name="Grube M."/>
            <person name="Berg G."/>
        </authorList>
    </citation>
    <scope>NUCLEOTIDE SEQUENCE [LARGE SCALE GENOMIC DNA]</scope>
    <source>
        <strain evidence="2">S13</strain>
    </source>
</reference>
<accession>S4YR95</accession>
<gene>
    <name evidence="2" type="ORF">M621_05555</name>
</gene>
<evidence type="ECO:0000313" key="3">
    <source>
        <dbReference type="Proteomes" id="UP000014900"/>
    </source>
</evidence>
<protein>
    <submittedName>
        <fullName evidence="2">Uncharacterized protein</fullName>
    </submittedName>
</protein>
<dbReference type="Proteomes" id="UP000014900">
    <property type="component" value="Chromosome"/>
</dbReference>
<dbReference type="EMBL" id="CP006566">
    <property type="protein sequence ID" value="AGP46845.1"/>
    <property type="molecule type" value="Genomic_DNA"/>
</dbReference>
<name>S4YR95_SERPL</name>
<proteinExistence type="predicted"/>
<feature type="region of interest" description="Disordered" evidence="1">
    <location>
        <begin position="1"/>
        <end position="41"/>
    </location>
</feature>
<evidence type="ECO:0000256" key="1">
    <source>
        <dbReference type="SAM" id="MobiDB-lite"/>
    </source>
</evidence>